<dbReference type="Proteomes" id="UP000758168">
    <property type="component" value="Unassembled WGS sequence"/>
</dbReference>
<evidence type="ECO:0008006" key="3">
    <source>
        <dbReference type="Google" id="ProtNLM"/>
    </source>
</evidence>
<sequence>MTAVPVLGPPVSFDHLLRLSDAGGLFEHAELTVPRPEHGYCVDDIARGLVVLAREPDPAAPLRTLAEGYLALVVDAQSADGRFHNRRDLTARWTDRPSLEDCWGRALWGLGSVAARWDDEPRARLALRHFERGARHRSPHLRAEVFAALGAAEVLATHPGHRAARRLLATTADRLLAAPADDGWPWPEPRLRYANGSVPEVLLAAGDLLAEPRLLDAGLRLLGWLLDLETTGDRLSVTPVGGWARGEVRPGYDQQPIEVAALADACARALALTGDPRWAAGLERCRTWFLGANDTGVMLLDVISGGGCDGLMEHGRNENQGAESTIALISTLQRSAAVTVARS</sequence>
<keyword evidence="2" id="KW-1185">Reference proteome</keyword>
<evidence type="ECO:0000313" key="1">
    <source>
        <dbReference type="EMBL" id="MBP2417279.1"/>
    </source>
</evidence>
<protein>
    <recommendedName>
        <fullName evidence="3">Glycosyltransferase</fullName>
    </recommendedName>
</protein>
<dbReference type="RefSeq" id="WP_210055619.1">
    <property type="nucleotide sequence ID" value="NZ_BAAAMH010000009.1"/>
</dbReference>
<name>A0ABS4Z8A1_9ACTN</name>
<accession>A0ABS4Z8A1</accession>
<organism evidence="1 2">
    <name type="scientific">Microlunatus capsulatus</name>
    <dbReference type="NCBI Taxonomy" id="99117"/>
    <lineage>
        <taxon>Bacteria</taxon>
        <taxon>Bacillati</taxon>
        <taxon>Actinomycetota</taxon>
        <taxon>Actinomycetes</taxon>
        <taxon>Propionibacteriales</taxon>
        <taxon>Propionibacteriaceae</taxon>
        <taxon>Microlunatus</taxon>
    </lineage>
</organism>
<evidence type="ECO:0000313" key="2">
    <source>
        <dbReference type="Proteomes" id="UP000758168"/>
    </source>
</evidence>
<comment type="caution">
    <text evidence="1">The sequence shown here is derived from an EMBL/GenBank/DDBJ whole genome shotgun (WGS) entry which is preliminary data.</text>
</comment>
<dbReference type="EMBL" id="JAGIOB010000001">
    <property type="protein sequence ID" value="MBP2417279.1"/>
    <property type="molecule type" value="Genomic_DNA"/>
</dbReference>
<gene>
    <name evidence="1" type="ORF">JOF54_002201</name>
</gene>
<reference evidence="1 2" key="1">
    <citation type="submission" date="2021-03" db="EMBL/GenBank/DDBJ databases">
        <title>Sequencing the genomes of 1000 actinobacteria strains.</title>
        <authorList>
            <person name="Klenk H.-P."/>
        </authorList>
    </citation>
    <scope>NUCLEOTIDE SEQUENCE [LARGE SCALE GENOMIC DNA]</scope>
    <source>
        <strain evidence="1 2">DSM 12936</strain>
    </source>
</reference>
<proteinExistence type="predicted"/>